<dbReference type="AlphaFoldDB" id="A0A317G7N7"/>
<evidence type="ECO:0008006" key="3">
    <source>
        <dbReference type="Google" id="ProtNLM"/>
    </source>
</evidence>
<accession>A0A317G7N7</accession>
<name>A0A317G7N7_BUTFI</name>
<gene>
    <name evidence="1" type="ORF">CPT75_16820</name>
</gene>
<keyword evidence="2" id="KW-1185">Reference proteome</keyword>
<dbReference type="Pfam" id="PF00805">
    <property type="entry name" value="Pentapeptide"/>
    <property type="match status" value="1"/>
</dbReference>
<dbReference type="OrthoDB" id="2844859at2"/>
<evidence type="ECO:0000313" key="1">
    <source>
        <dbReference type="EMBL" id="PWT29469.1"/>
    </source>
</evidence>
<dbReference type="Gene3D" id="2.160.20.80">
    <property type="entry name" value="E3 ubiquitin-protein ligase SopA"/>
    <property type="match status" value="1"/>
</dbReference>
<organism evidence="1 2">
    <name type="scientific">Butyrivibrio fibrisolvens</name>
    <dbReference type="NCBI Taxonomy" id="831"/>
    <lineage>
        <taxon>Bacteria</taxon>
        <taxon>Bacillati</taxon>
        <taxon>Bacillota</taxon>
        <taxon>Clostridia</taxon>
        <taxon>Lachnospirales</taxon>
        <taxon>Lachnospiraceae</taxon>
        <taxon>Butyrivibrio</taxon>
    </lineage>
</organism>
<dbReference type="Proteomes" id="UP000245488">
    <property type="component" value="Chromosome"/>
</dbReference>
<comment type="caution">
    <text evidence="1">The sequence shown here is derived from an EMBL/GenBank/DDBJ whole genome shotgun (WGS) entry which is preliminary data.</text>
</comment>
<sequence length="32" mass="3610">MDFTKADLSYVDFSNSTLSDVKFSKCDCIETV</sequence>
<proteinExistence type="predicted"/>
<protein>
    <recommendedName>
        <fullName evidence="3">Pentapeptide repeat-containing protein</fullName>
    </recommendedName>
</protein>
<dbReference type="InterPro" id="IPR001646">
    <property type="entry name" value="5peptide_repeat"/>
</dbReference>
<dbReference type="SUPFAM" id="SSF141571">
    <property type="entry name" value="Pentapeptide repeat-like"/>
    <property type="match status" value="1"/>
</dbReference>
<reference evidence="1 2" key="1">
    <citation type="submission" date="2017-09" db="EMBL/GenBank/DDBJ databases">
        <title>High-quality draft genome sequence of Butyrivibrio fibrisolvens INBov1, isolated from cow rumen.</title>
        <authorList>
            <person name="Rodriguez Hernaez J."/>
            <person name="Rivarola M."/>
            <person name="Paniego N."/>
            <person name="Cravero S."/>
            <person name="Ceron Cucchi M."/>
            <person name="Martinez M.C."/>
        </authorList>
    </citation>
    <scope>NUCLEOTIDE SEQUENCE [LARGE SCALE GENOMIC DNA]</scope>
    <source>
        <strain evidence="1 2">INBov1</strain>
    </source>
</reference>
<dbReference type="EMBL" id="NXNG01000001">
    <property type="protein sequence ID" value="PWT29469.1"/>
    <property type="molecule type" value="Genomic_DNA"/>
</dbReference>
<evidence type="ECO:0000313" key="2">
    <source>
        <dbReference type="Proteomes" id="UP000245488"/>
    </source>
</evidence>